<feature type="compositionally biased region" description="Basic and acidic residues" evidence="1">
    <location>
        <begin position="778"/>
        <end position="808"/>
    </location>
</feature>
<dbReference type="GO" id="GO:0050135">
    <property type="term" value="F:NADP+ nucleosidase activity"/>
    <property type="evidence" value="ECO:0007669"/>
    <property type="project" value="InterPro"/>
</dbReference>
<evidence type="ECO:0000259" key="2">
    <source>
        <dbReference type="Pfam" id="PF14021"/>
    </source>
</evidence>
<evidence type="ECO:0000313" key="3">
    <source>
        <dbReference type="EMBL" id="MBB4686319.1"/>
    </source>
</evidence>
<feature type="compositionally biased region" description="Basic and acidic residues" evidence="1">
    <location>
        <begin position="671"/>
        <end position="690"/>
    </location>
</feature>
<dbReference type="InterPro" id="IPR025331">
    <property type="entry name" value="TNT"/>
</dbReference>
<dbReference type="InterPro" id="IPR053024">
    <property type="entry name" value="Fungal_surface_NADase"/>
</dbReference>
<gene>
    <name evidence="3" type="ORF">BJY18_003804</name>
</gene>
<feature type="compositionally biased region" description="Basic and acidic residues" evidence="1">
    <location>
        <begin position="637"/>
        <end position="663"/>
    </location>
</feature>
<reference evidence="3 4" key="1">
    <citation type="submission" date="2020-08" db="EMBL/GenBank/DDBJ databases">
        <title>Sequencing the genomes of 1000 actinobacteria strains.</title>
        <authorList>
            <person name="Klenk H.-P."/>
        </authorList>
    </citation>
    <scope>NUCLEOTIDE SEQUENCE [LARGE SCALE GENOMIC DNA]</scope>
    <source>
        <strain evidence="3 4">DSM 45859</strain>
    </source>
</reference>
<feature type="region of interest" description="Disordered" evidence="1">
    <location>
        <begin position="268"/>
        <end position="314"/>
    </location>
</feature>
<feature type="compositionally biased region" description="Basic and acidic residues" evidence="1">
    <location>
        <begin position="607"/>
        <end position="625"/>
    </location>
</feature>
<dbReference type="EMBL" id="JACHMG010000001">
    <property type="protein sequence ID" value="MBB4686319.1"/>
    <property type="molecule type" value="Genomic_DNA"/>
</dbReference>
<dbReference type="Pfam" id="PF14021">
    <property type="entry name" value="TNT"/>
    <property type="match status" value="1"/>
</dbReference>
<dbReference type="SUPFAM" id="SSF160424">
    <property type="entry name" value="BH3703-like"/>
    <property type="match status" value="1"/>
</dbReference>
<feature type="compositionally biased region" description="Pro residues" evidence="1">
    <location>
        <begin position="276"/>
        <end position="295"/>
    </location>
</feature>
<feature type="region of interest" description="Disordered" evidence="1">
    <location>
        <begin position="1150"/>
        <end position="1214"/>
    </location>
</feature>
<feature type="compositionally biased region" description="Acidic residues" evidence="1">
    <location>
        <begin position="434"/>
        <end position="450"/>
    </location>
</feature>
<accession>A0A840IXT5</accession>
<protein>
    <recommendedName>
        <fullName evidence="2">TNT domain-containing protein</fullName>
    </recommendedName>
</protein>
<feature type="compositionally biased region" description="Basic and acidic residues" evidence="1">
    <location>
        <begin position="408"/>
        <end position="419"/>
    </location>
</feature>
<name>A0A840IXT5_9PSEU</name>
<keyword evidence="4" id="KW-1185">Reference proteome</keyword>
<evidence type="ECO:0000313" key="4">
    <source>
        <dbReference type="Proteomes" id="UP000581769"/>
    </source>
</evidence>
<sequence length="1321" mass="137578">MAQPTTQLNATEQDTLVKQIGLALLRAAPRDWRKVSAEYRAVGRYHELTGEVRLEDGSTQEWVATHDIATLFGRLRAGMYRDGRGTWFNARYQLDHPSSYNLEYNRDEPQWQLAPPPQAYSDELRLFPRTEENVPEWLIRRLSGLGPEQPGPHFRIARIFDTIGPSGRPVINRPDLDVDEQDRLLDYLDHAPVVVQDRGYDIDRLAQTPEATVPVAFHSDGQWIWPAAVNFYLRTYGVSPEADLIDHIRGNGFQLPQVDDLTLQGAGAYLTRGNQPPQPPQQRPAPPRQPGPGGPGGPGRPGGPAAAGAGAAGGAGAAFGAAGAGAGAGGAVPAGGAGGVSGPGGAGDPGGAGGPGRVGGAGGPGGAGGVGGAGDPGRLAGPGAQGGPAGTGPDGTAIFRGPSDLDGADGRDVVDPHDTDDYDDGYDDAHGYEDADDYEGDGLDQADEFDGPGGPGGYDDGADHPDASAVPGGLGAPGELREAAGPAELRGAGGPGGATGLRGPDNASEPHGAGERGGATELRSAGGPGSGNKLRGASVSGSGDELRGAHGQDGATEPRGVDGLSGVDGLGGADRPGELGRTAAAGPEGSGIPGAGAPGEPGQGDIRQGDPRLGDPRQGDPRQDDPAPTGAAPGDLSQKDPRRSGPAQDDPRLRDRSHIDPRHGGPGQHDASQEDPRYDGPRQGDPRQGDPGRSGPGVGAAAVAGGLAAAGVAGGLAAAGRGGRSAAGQDESGREPEDNSPGGERTPGPRGEATGSAHDDLGYDDHGTQLVDPVTVEGADRHAGYADEHDGYADEHGADEHGVAEHGAEPPFEQDFGQYDEHDEAYGDQYHQQDQPYHEQGAPYREQGQYHEQEVYGDEFEDRFAVDEPYENEPRGAFGQRNGASPVADVEQTALYAPVDDTPDAPYEPAEADDEEPVLFTHANEPRDDERHADLYTHSDRAPEPGGYDDERYDDERHRDEEFDAGPPTAMIMPGAEVPGAIPVDQPLPVRGGVPSEPQQSGGRRALREQPSEPALAGLQSKLDELDVPRNAYRLGAATERGWSVEQVDEGWRVGWYDGELVNPAVFGDAEDAAAFMLGKVLLHPDGHTPVAAEPEPQPDPVADAPKPPVMATLSPEVATGSFPVRPRETVPPQEQTAFTPAEQLLADDEPAARQAPPAAPLTQVTPPVSAPVRREPPPAAPAPQVRREEPARANGSRGAGGGNQWPISPLAGEPPLTLFRGKELRELPAGSELDRFGGPNGNLTYAAGTPFEERSLVPEWIDRPYHVYRVQRPLETLAGVAIPWFNQPGGGSAYLLPASIEELVAEGDLLELDPGEPPID</sequence>
<dbReference type="InterPro" id="IPR036170">
    <property type="entry name" value="YezG-like_sf"/>
</dbReference>
<feature type="compositionally biased region" description="Gly residues" evidence="1">
    <location>
        <begin position="383"/>
        <end position="393"/>
    </location>
</feature>
<dbReference type="PANTHER" id="PTHR42059:SF1">
    <property type="entry name" value="TNT DOMAIN-CONTAINING PROTEIN"/>
    <property type="match status" value="1"/>
</dbReference>
<comment type="caution">
    <text evidence="3">The sequence shown here is derived from an EMBL/GenBank/DDBJ whole genome shotgun (WGS) entry which is preliminary data.</text>
</comment>
<feature type="region of interest" description="Disordered" evidence="1">
    <location>
        <begin position="865"/>
        <end position="1023"/>
    </location>
</feature>
<dbReference type="Proteomes" id="UP000581769">
    <property type="component" value="Unassembled WGS sequence"/>
</dbReference>
<dbReference type="PANTHER" id="PTHR42059">
    <property type="entry name" value="TNT DOMAIN-CONTAINING PROTEIN"/>
    <property type="match status" value="1"/>
</dbReference>
<dbReference type="RefSeq" id="WP_376774691.1">
    <property type="nucleotide sequence ID" value="NZ_JACHMG010000001.1"/>
</dbReference>
<feature type="region of interest" description="Disordered" evidence="1">
    <location>
        <begin position="716"/>
        <end position="852"/>
    </location>
</feature>
<feature type="compositionally biased region" description="Gly residues" evidence="1">
    <location>
        <begin position="491"/>
        <end position="500"/>
    </location>
</feature>
<evidence type="ECO:0000256" key="1">
    <source>
        <dbReference type="SAM" id="MobiDB-lite"/>
    </source>
</evidence>
<feature type="compositionally biased region" description="Basic and acidic residues" evidence="1">
    <location>
        <begin position="757"/>
        <end position="767"/>
    </location>
</feature>
<feature type="compositionally biased region" description="Gly residues" evidence="1">
    <location>
        <begin position="342"/>
        <end position="375"/>
    </location>
</feature>
<feature type="region of interest" description="Disordered" evidence="1">
    <location>
        <begin position="1087"/>
        <end position="1135"/>
    </location>
</feature>
<proteinExistence type="predicted"/>
<feature type="compositionally biased region" description="Gly residues" evidence="1">
    <location>
        <begin position="588"/>
        <end position="602"/>
    </location>
</feature>
<feature type="domain" description="TNT" evidence="2">
    <location>
        <begin position="1227"/>
        <end position="1312"/>
    </location>
</feature>
<organism evidence="3 4">
    <name type="scientific">Amycolatopsis jiangsuensis</name>
    <dbReference type="NCBI Taxonomy" id="1181879"/>
    <lineage>
        <taxon>Bacteria</taxon>
        <taxon>Bacillati</taxon>
        <taxon>Actinomycetota</taxon>
        <taxon>Actinomycetes</taxon>
        <taxon>Pseudonocardiales</taxon>
        <taxon>Pseudonocardiaceae</taxon>
        <taxon>Amycolatopsis</taxon>
    </lineage>
</organism>
<feature type="compositionally biased region" description="Basic and acidic residues" evidence="1">
    <location>
        <begin position="924"/>
        <end position="943"/>
    </location>
</feature>
<feature type="compositionally biased region" description="Low complexity" evidence="1">
    <location>
        <begin position="741"/>
        <end position="752"/>
    </location>
</feature>
<feature type="region of interest" description="Disordered" evidence="1">
    <location>
        <begin position="342"/>
        <end position="700"/>
    </location>
</feature>